<accession>A0A7T8HIB7</accession>
<sequence length="69" mass="7751">DLSVSLTSCQILPSTFLRHIAFWNASALDAERQASLWTNSIGKCLPEDVNDSYPREMEVDARNIGSRPR</sequence>
<reference evidence="2" key="1">
    <citation type="submission" date="2021-01" db="EMBL/GenBank/DDBJ databases">
        <title>Caligus Genome Assembly.</title>
        <authorList>
            <person name="Gallardo-Escarate C."/>
        </authorList>
    </citation>
    <scope>NUCLEOTIDE SEQUENCE [LARGE SCALE GENOMIC DNA]</scope>
</reference>
<organism evidence="1 2">
    <name type="scientific">Caligus rogercresseyi</name>
    <name type="common">Sea louse</name>
    <dbReference type="NCBI Taxonomy" id="217165"/>
    <lineage>
        <taxon>Eukaryota</taxon>
        <taxon>Metazoa</taxon>
        <taxon>Ecdysozoa</taxon>
        <taxon>Arthropoda</taxon>
        <taxon>Crustacea</taxon>
        <taxon>Multicrustacea</taxon>
        <taxon>Hexanauplia</taxon>
        <taxon>Copepoda</taxon>
        <taxon>Siphonostomatoida</taxon>
        <taxon>Caligidae</taxon>
        <taxon>Caligus</taxon>
    </lineage>
</organism>
<dbReference type="Proteomes" id="UP000595437">
    <property type="component" value="Chromosome 7"/>
</dbReference>
<keyword evidence="2" id="KW-1185">Reference proteome</keyword>
<evidence type="ECO:0000313" key="2">
    <source>
        <dbReference type="Proteomes" id="UP000595437"/>
    </source>
</evidence>
<gene>
    <name evidence="1" type="ORF">FKW44_011570</name>
</gene>
<feature type="non-terminal residue" evidence="1">
    <location>
        <position position="1"/>
    </location>
</feature>
<dbReference type="EMBL" id="CP045896">
    <property type="protein sequence ID" value="QQP50541.1"/>
    <property type="molecule type" value="Genomic_DNA"/>
</dbReference>
<proteinExistence type="predicted"/>
<evidence type="ECO:0000313" key="1">
    <source>
        <dbReference type="EMBL" id="QQP50541.1"/>
    </source>
</evidence>
<dbReference type="AlphaFoldDB" id="A0A7T8HIB7"/>
<name>A0A7T8HIB7_CALRO</name>
<protein>
    <submittedName>
        <fullName evidence="1">Uncharacterized protein</fullName>
    </submittedName>
</protein>